<accession>A0ABQ9EIV8</accession>
<dbReference type="SMART" id="SM00195">
    <property type="entry name" value="DSPc"/>
    <property type="match status" value="1"/>
</dbReference>
<dbReference type="PRINTS" id="PR01909">
    <property type="entry name" value="ADSPHPHTASEA"/>
</dbReference>
<dbReference type="PROSITE" id="PS00383">
    <property type="entry name" value="TYR_PHOSPHATASE_1"/>
    <property type="match status" value="1"/>
</dbReference>
<dbReference type="PROSITE" id="PS50054">
    <property type="entry name" value="TYR_PHOSPHATASE_DUAL"/>
    <property type="match status" value="1"/>
</dbReference>
<dbReference type="InterPro" id="IPR000340">
    <property type="entry name" value="Dual-sp_phosphatase_cat-dom"/>
</dbReference>
<dbReference type="CDD" id="cd14515">
    <property type="entry name" value="DUSP3-like"/>
    <property type="match status" value="1"/>
</dbReference>
<dbReference type="SMART" id="SM00404">
    <property type="entry name" value="PTPc_motif"/>
    <property type="match status" value="1"/>
</dbReference>
<dbReference type="Proteomes" id="UP001217089">
    <property type="component" value="Unassembled WGS sequence"/>
</dbReference>
<dbReference type="EC" id="3.1.3.48" evidence="6"/>
<keyword evidence="2 6" id="KW-0378">Hydrolase</keyword>
<evidence type="ECO:0000256" key="1">
    <source>
        <dbReference type="ARBA" id="ARBA00008601"/>
    </source>
</evidence>
<dbReference type="PROSITE" id="PS50056">
    <property type="entry name" value="TYR_PHOSPHATASE_2"/>
    <property type="match status" value="1"/>
</dbReference>
<dbReference type="InterPro" id="IPR029021">
    <property type="entry name" value="Prot-tyrosine_phosphatase-like"/>
</dbReference>
<comment type="catalytic activity">
    <reaction evidence="4 6">
        <text>O-phospho-L-seryl-[protein] + H2O = L-seryl-[protein] + phosphate</text>
        <dbReference type="Rhea" id="RHEA:20629"/>
        <dbReference type="Rhea" id="RHEA-COMP:9863"/>
        <dbReference type="Rhea" id="RHEA-COMP:11604"/>
        <dbReference type="ChEBI" id="CHEBI:15377"/>
        <dbReference type="ChEBI" id="CHEBI:29999"/>
        <dbReference type="ChEBI" id="CHEBI:43474"/>
        <dbReference type="ChEBI" id="CHEBI:83421"/>
        <dbReference type="EC" id="3.1.3.16"/>
    </reaction>
</comment>
<dbReference type="EMBL" id="JARBDR010000917">
    <property type="protein sequence ID" value="KAJ8303163.1"/>
    <property type="molecule type" value="Genomic_DNA"/>
</dbReference>
<reference evidence="9 10" key="1">
    <citation type="submission" date="2022-12" db="EMBL/GenBank/DDBJ databases">
        <title>Chromosome-level genome of Tegillarca granosa.</title>
        <authorList>
            <person name="Kim J."/>
        </authorList>
    </citation>
    <scope>NUCLEOTIDE SEQUENCE [LARGE SCALE GENOMIC DNA]</scope>
    <source>
        <strain evidence="9">Teg-2019</strain>
        <tissue evidence="9">Adductor muscle</tissue>
    </source>
</reference>
<gene>
    <name evidence="9" type="ORF">KUTeg_019559</name>
</gene>
<dbReference type="Gene3D" id="3.90.190.10">
    <property type="entry name" value="Protein tyrosine phosphatase superfamily"/>
    <property type="match status" value="1"/>
</dbReference>
<dbReference type="InterPro" id="IPR000387">
    <property type="entry name" value="Tyr_Pase_dom"/>
</dbReference>
<evidence type="ECO:0000313" key="9">
    <source>
        <dbReference type="EMBL" id="KAJ8303163.1"/>
    </source>
</evidence>
<evidence type="ECO:0000256" key="6">
    <source>
        <dbReference type="RuleBase" id="RU366038"/>
    </source>
</evidence>
<dbReference type="InterPro" id="IPR020405">
    <property type="entry name" value="Atypical_DUSP_subfamA"/>
</dbReference>
<dbReference type="PANTHER" id="PTHR45682">
    <property type="entry name" value="AGAP008228-PA"/>
    <property type="match status" value="1"/>
</dbReference>
<evidence type="ECO:0000259" key="8">
    <source>
        <dbReference type="PROSITE" id="PS50056"/>
    </source>
</evidence>
<proteinExistence type="inferred from homology"/>
<evidence type="ECO:0000313" key="10">
    <source>
        <dbReference type="Proteomes" id="UP001217089"/>
    </source>
</evidence>
<comment type="similarity">
    <text evidence="1 6">Belongs to the protein-tyrosine phosphatase family. Non-receptor class dual specificity subfamily.</text>
</comment>
<organism evidence="9 10">
    <name type="scientific">Tegillarca granosa</name>
    <name type="common">Malaysian cockle</name>
    <name type="synonym">Anadara granosa</name>
    <dbReference type="NCBI Taxonomy" id="220873"/>
    <lineage>
        <taxon>Eukaryota</taxon>
        <taxon>Metazoa</taxon>
        <taxon>Spiralia</taxon>
        <taxon>Lophotrochozoa</taxon>
        <taxon>Mollusca</taxon>
        <taxon>Bivalvia</taxon>
        <taxon>Autobranchia</taxon>
        <taxon>Pteriomorphia</taxon>
        <taxon>Arcoida</taxon>
        <taxon>Arcoidea</taxon>
        <taxon>Arcidae</taxon>
        <taxon>Tegillarca</taxon>
    </lineage>
</organism>
<evidence type="ECO:0000256" key="5">
    <source>
        <dbReference type="ARBA" id="ARBA00048336"/>
    </source>
</evidence>
<evidence type="ECO:0000256" key="2">
    <source>
        <dbReference type="ARBA" id="ARBA00022801"/>
    </source>
</evidence>
<comment type="catalytic activity">
    <reaction evidence="6">
        <text>O-phospho-L-tyrosyl-[protein] + H2O = L-tyrosyl-[protein] + phosphate</text>
        <dbReference type="Rhea" id="RHEA:10684"/>
        <dbReference type="Rhea" id="RHEA-COMP:10136"/>
        <dbReference type="Rhea" id="RHEA-COMP:20101"/>
        <dbReference type="ChEBI" id="CHEBI:15377"/>
        <dbReference type="ChEBI" id="CHEBI:43474"/>
        <dbReference type="ChEBI" id="CHEBI:46858"/>
        <dbReference type="ChEBI" id="CHEBI:61978"/>
        <dbReference type="EC" id="3.1.3.48"/>
    </reaction>
</comment>
<sequence>MAAKITEPYNQATFARVREYLLNASGNDTQPKAPVGARPTFFMFMAPANPKDDYNEVYPGIFIGNEELKKVGITHLVNCAQGVKFNQINTDATFYKDAGIEYFGIKANDVSTYNMAPNFDKSAEFIEKALANNGKVFVHCHQGISRSATIVLAFLMLKRKMTLMEAVKTVRNKRPIFPNDGFIKQLSILNYALYEPKNL</sequence>
<keyword evidence="3 6" id="KW-0904">Protein phosphatase</keyword>
<evidence type="ECO:0000259" key="7">
    <source>
        <dbReference type="PROSITE" id="PS50054"/>
    </source>
</evidence>
<dbReference type="EC" id="3.1.3.16" evidence="6"/>
<comment type="function">
    <text evidence="6">Dual specificity phosphatase able to dephosphorylate phosphotyrosine, phosphoserine and phosphothreonine residues, with a preference for phosphotyrosine as a substrate.</text>
</comment>
<dbReference type="PRINTS" id="PR01908">
    <property type="entry name" value="ADSPHPHTASE"/>
</dbReference>
<protein>
    <recommendedName>
        <fullName evidence="6">Dual specificity protein phosphatase</fullName>
        <ecNumber evidence="6">3.1.3.16</ecNumber>
        <ecNumber evidence="6">3.1.3.48</ecNumber>
    </recommendedName>
</protein>
<dbReference type="PANTHER" id="PTHR45682:SF1">
    <property type="entry name" value="DUAL SPECIFICITY PROTEIN PHOSPHATASE 3"/>
    <property type="match status" value="1"/>
</dbReference>
<dbReference type="InterPro" id="IPR020422">
    <property type="entry name" value="TYR_PHOSPHATASE_DUAL_dom"/>
</dbReference>
<dbReference type="InterPro" id="IPR016130">
    <property type="entry name" value="Tyr_Pase_AS"/>
</dbReference>
<name>A0ABQ9EIV8_TEGGR</name>
<comment type="catalytic activity">
    <reaction evidence="5 6">
        <text>O-phospho-L-threonyl-[protein] + H2O = L-threonyl-[protein] + phosphate</text>
        <dbReference type="Rhea" id="RHEA:47004"/>
        <dbReference type="Rhea" id="RHEA-COMP:11060"/>
        <dbReference type="Rhea" id="RHEA-COMP:11605"/>
        <dbReference type="ChEBI" id="CHEBI:15377"/>
        <dbReference type="ChEBI" id="CHEBI:30013"/>
        <dbReference type="ChEBI" id="CHEBI:43474"/>
        <dbReference type="ChEBI" id="CHEBI:61977"/>
        <dbReference type="EC" id="3.1.3.16"/>
    </reaction>
</comment>
<comment type="caution">
    <text evidence="9">The sequence shown here is derived from an EMBL/GenBank/DDBJ whole genome shotgun (WGS) entry which is preliminary data.</text>
</comment>
<dbReference type="SUPFAM" id="SSF52799">
    <property type="entry name" value="(Phosphotyrosine protein) phosphatases II"/>
    <property type="match status" value="1"/>
</dbReference>
<evidence type="ECO:0000256" key="4">
    <source>
        <dbReference type="ARBA" id="ARBA00047761"/>
    </source>
</evidence>
<feature type="domain" description="Tyrosine specific protein phosphatases" evidence="8">
    <location>
        <begin position="117"/>
        <end position="175"/>
    </location>
</feature>
<feature type="domain" description="Tyrosine-protein phosphatase" evidence="7">
    <location>
        <begin position="33"/>
        <end position="195"/>
    </location>
</feature>
<dbReference type="Pfam" id="PF00782">
    <property type="entry name" value="DSPc"/>
    <property type="match status" value="1"/>
</dbReference>
<dbReference type="InterPro" id="IPR003595">
    <property type="entry name" value="Tyr_Pase_cat"/>
</dbReference>
<evidence type="ECO:0000256" key="3">
    <source>
        <dbReference type="ARBA" id="ARBA00022912"/>
    </source>
</evidence>
<keyword evidence="10" id="KW-1185">Reference proteome</keyword>